<dbReference type="InterPro" id="IPR001128">
    <property type="entry name" value="Cyt_P450"/>
</dbReference>
<dbReference type="GO" id="GO:0016705">
    <property type="term" value="F:oxidoreductase activity, acting on paired donors, with incorporation or reduction of molecular oxygen"/>
    <property type="evidence" value="ECO:0007669"/>
    <property type="project" value="InterPro"/>
</dbReference>
<dbReference type="InterPro" id="IPR001509">
    <property type="entry name" value="Epimerase_deHydtase"/>
</dbReference>
<dbReference type="Pfam" id="PF01370">
    <property type="entry name" value="Epimerase"/>
    <property type="match status" value="1"/>
</dbReference>
<evidence type="ECO:0000256" key="2">
    <source>
        <dbReference type="ARBA" id="ARBA00005179"/>
    </source>
</evidence>
<keyword evidence="4 9" id="KW-0349">Heme</keyword>
<feature type="binding site" description="axial binding residue" evidence="9">
    <location>
        <position position="782"/>
    </location>
    <ligand>
        <name>heme</name>
        <dbReference type="ChEBI" id="CHEBI:30413"/>
    </ligand>
    <ligandPart>
        <name>Fe</name>
        <dbReference type="ChEBI" id="CHEBI:18248"/>
    </ligandPart>
</feature>
<feature type="domain" description="NAD-dependent epimerase/dehydratase" evidence="10">
    <location>
        <begin position="6"/>
        <end position="246"/>
    </location>
</feature>
<evidence type="ECO:0000313" key="11">
    <source>
        <dbReference type="EMBL" id="PPQ70821.1"/>
    </source>
</evidence>
<dbReference type="GO" id="GO:0004497">
    <property type="term" value="F:monooxygenase activity"/>
    <property type="evidence" value="ECO:0007669"/>
    <property type="project" value="UniProtKB-KW"/>
</dbReference>
<dbReference type="InterPro" id="IPR036396">
    <property type="entry name" value="Cyt_P450_sf"/>
</dbReference>
<dbReference type="AlphaFoldDB" id="A0A409VX39"/>
<dbReference type="GO" id="GO:0020037">
    <property type="term" value="F:heme binding"/>
    <property type="evidence" value="ECO:0007669"/>
    <property type="project" value="InterPro"/>
</dbReference>
<comment type="caution">
    <text evidence="11">The sequence shown here is derived from an EMBL/GenBank/DDBJ whole genome shotgun (WGS) entry which is preliminary data.</text>
</comment>
<evidence type="ECO:0000256" key="9">
    <source>
        <dbReference type="PIRSR" id="PIRSR602401-1"/>
    </source>
</evidence>
<dbReference type="InterPro" id="IPR036291">
    <property type="entry name" value="NAD(P)-bd_dom_sf"/>
</dbReference>
<protein>
    <recommendedName>
        <fullName evidence="10">NAD-dependent epimerase/dehydratase domain-containing protein</fullName>
    </recommendedName>
</protein>
<dbReference type="EMBL" id="NHTK01005939">
    <property type="protein sequence ID" value="PPQ70821.1"/>
    <property type="molecule type" value="Genomic_DNA"/>
</dbReference>
<dbReference type="Gene3D" id="1.10.630.10">
    <property type="entry name" value="Cytochrome P450"/>
    <property type="match status" value="1"/>
</dbReference>
<comment type="pathway">
    <text evidence="2">Secondary metabolite biosynthesis.</text>
</comment>
<dbReference type="InterPro" id="IPR002401">
    <property type="entry name" value="Cyt_P450_E_grp-I"/>
</dbReference>
<evidence type="ECO:0000256" key="4">
    <source>
        <dbReference type="ARBA" id="ARBA00022617"/>
    </source>
</evidence>
<keyword evidence="5 9" id="KW-0479">Metal-binding</keyword>
<dbReference type="STRING" id="181874.A0A409VX39"/>
<proteinExistence type="inferred from homology"/>
<dbReference type="PANTHER" id="PTHR46300">
    <property type="entry name" value="P450, PUTATIVE (EUROFUNG)-RELATED-RELATED"/>
    <property type="match status" value="1"/>
</dbReference>
<keyword evidence="6" id="KW-0560">Oxidoreductase</keyword>
<evidence type="ECO:0000256" key="1">
    <source>
        <dbReference type="ARBA" id="ARBA00001971"/>
    </source>
</evidence>
<dbReference type="Proteomes" id="UP000284842">
    <property type="component" value="Unassembled WGS sequence"/>
</dbReference>
<sequence length="856" mass="94619">MSGKLVLITGVSGFVAGHTAEQLLEKGYRVRGTARGSKYEHLVKTVNRPGLEFIRVDDVATADFSEALKGVDAVLHIACPLPGRKELDETFSSAVEGTLNFVRQAHAAGVRNVVVTSSFGTLLHPSHGPAFSGGSLNEKNWGEGSRQDVIDNNGDVFYVYMTAKIMAEKALWKFVAEHPEMDVKTILPGYIMGPYPRTFSLPTSQSSLGTNEFIWNMIHKGDVPIAPNWAVDVRDVAKGHILAMETQGLPPADPDHRRFIINSATYSWKQAAAHLIKARPAVAAGIIDLETAPNPPGPLTELDNTRAKEVLKFGEFITPEKTFEDAVDDFSSPALLGAIAGGTLLAYSLAPGRKSNLPPGPKRLPVIGNVHQMPQESPWLVFSEWSKTYGDIIHVDVFGQSIVIINSTQAAKDLLDKRSTIYSDRPVLVRYLKRYAMYALLTFATTIHQEMATLCGYNRTFVLQHYGDEWRKQRRLVAQDFGMANCPQYYDLQNKEARLLVRNILKDPSKLESEIKLRIGIIIIRTTYGYYVQSADDPILANPLTAMDNFSKSTAPGNFLVDFVPSLKGVPGWVPGSGFLQTAKEWKKIMEAASWNPVNYCRDNLETGKTLMPNLCGNIYQEAGGKLSKEAEEQLVWASSSVLGGGLDTNMSSALTFFMAMILNPRIQKKAQAELDEVVGKDRLPSISDKANLPYIRSIMTEVFRYFPAIPLSIPHASTQDDEYNGIFIPKGSLVMPNVWHMLHDPEIYPSPMEFFPERYNGLDSEMEKVKDLAFGFGRRVCPGMHFAEGTLFAIIATTLATCDILPGLDENGNEVLPKYRHTPGTISFPEPFTLRLRARSPQATSLLAEVSSAIE</sequence>
<evidence type="ECO:0000256" key="6">
    <source>
        <dbReference type="ARBA" id="ARBA00023002"/>
    </source>
</evidence>
<dbReference type="OrthoDB" id="2789670at2759"/>
<keyword evidence="8" id="KW-0503">Monooxygenase</keyword>
<dbReference type="SUPFAM" id="SSF48264">
    <property type="entry name" value="Cytochrome P450"/>
    <property type="match status" value="1"/>
</dbReference>
<comment type="similarity">
    <text evidence="3">Belongs to the cytochrome P450 family.</text>
</comment>
<evidence type="ECO:0000259" key="10">
    <source>
        <dbReference type="Pfam" id="PF01370"/>
    </source>
</evidence>
<dbReference type="InterPro" id="IPR050364">
    <property type="entry name" value="Cytochrome_P450_fung"/>
</dbReference>
<dbReference type="Gene3D" id="3.40.50.720">
    <property type="entry name" value="NAD(P)-binding Rossmann-like Domain"/>
    <property type="match status" value="1"/>
</dbReference>
<evidence type="ECO:0000256" key="7">
    <source>
        <dbReference type="ARBA" id="ARBA00023004"/>
    </source>
</evidence>
<dbReference type="PROSITE" id="PS00086">
    <property type="entry name" value="CYTOCHROME_P450"/>
    <property type="match status" value="1"/>
</dbReference>
<dbReference type="PRINTS" id="PR00385">
    <property type="entry name" value="P450"/>
</dbReference>
<keyword evidence="12" id="KW-1185">Reference proteome</keyword>
<dbReference type="InterPro" id="IPR017972">
    <property type="entry name" value="Cyt_P450_CS"/>
</dbReference>
<dbReference type="InParanoid" id="A0A409VX39"/>
<evidence type="ECO:0000313" key="12">
    <source>
        <dbReference type="Proteomes" id="UP000284842"/>
    </source>
</evidence>
<evidence type="ECO:0000256" key="8">
    <source>
        <dbReference type="ARBA" id="ARBA00023033"/>
    </source>
</evidence>
<dbReference type="PRINTS" id="PR00463">
    <property type="entry name" value="EP450I"/>
</dbReference>
<dbReference type="Pfam" id="PF00067">
    <property type="entry name" value="p450"/>
    <property type="match status" value="1"/>
</dbReference>
<dbReference type="GO" id="GO:0005506">
    <property type="term" value="F:iron ion binding"/>
    <property type="evidence" value="ECO:0007669"/>
    <property type="project" value="InterPro"/>
</dbReference>
<evidence type="ECO:0000256" key="5">
    <source>
        <dbReference type="ARBA" id="ARBA00022723"/>
    </source>
</evidence>
<name>A0A409VX39_9AGAR</name>
<comment type="cofactor">
    <cofactor evidence="1 9">
        <name>heme</name>
        <dbReference type="ChEBI" id="CHEBI:30413"/>
    </cofactor>
</comment>
<dbReference type="PANTHER" id="PTHR46300:SF7">
    <property type="entry name" value="P450, PUTATIVE (EUROFUNG)-RELATED"/>
    <property type="match status" value="1"/>
</dbReference>
<dbReference type="CDD" id="cd11065">
    <property type="entry name" value="CYP64-like"/>
    <property type="match status" value="1"/>
</dbReference>
<organism evidence="11 12">
    <name type="scientific">Panaeolus cyanescens</name>
    <dbReference type="NCBI Taxonomy" id="181874"/>
    <lineage>
        <taxon>Eukaryota</taxon>
        <taxon>Fungi</taxon>
        <taxon>Dikarya</taxon>
        <taxon>Basidiomycota</taxon>
        <taxon>Agaricomycotina</taxon>
        <taxon>Agaricomycetes</taxon>
        <taxon>Agaricomycetidae</taxon>
        <taxon>Agaricales</taxon>
        <taxon>Agaricineae</taxon>
        <taxon>Galeropsidaceae</taxon>
        <taxon>Panaeolus</taxon>
    </lineage>
</organism>
<dbReference type="SUPFAM" id="SSF51735">
    <property type="entry name" value="NAD(P)-binding Rossmann-fold domains"/>
    <property type="match status" value="1"/>
</dbReference>
<keyword evidence="7 9" id="KW-0408">Iron</keyword>
<gene>
    <name evidence="11" type="ORF">CVT24_001038</name>
</gene>
<evidence type="ECO:0000256" key="3">
    <source>
        <dbReference type="ARBA" id="ARBA00010617"/>
    </source>
</evidence>
<reference evidence="11 12" key="1">
    <citation type="journal article" date="2018" name="Evol. Lett.">
        <title>Horizontal gene cluster transfer increased hallucinogenic mushroom diversity.</title>
        <authorList>
            <person name="Reynolds H.T."/>
            <person name="Vijayakumar V."/>
            <person name="Gluck-Thaler E."/>
            <person name="Korotkin H.B."/>
            <person name="Matheny P.B."/>
            <person name="Slot J.C."/>
        </authorList>
    </citation>
    <scope>NUCLEOTIDE SEQUENCE [LARGE SCALE GENOMIC DNA]</scope>
    <source>
        <strain evidence="11 12">2629</strain>
    </source>
</reference>
<accession>A0A409VX39</accession>